<dbReference type="Proteomes" id="UP000236248">
    <property type="component" value="Chromosome NCAV"/>
</dbReference>
<evidence type="ECO:0000313" key="1">
    <source>
        <dbReference type="EMBL" id="SPC34174.1"/>
    </source>
</evidence>
<name>A0A2K5ARF1_9ARCH</name>
<dbReference type="AlphaFoldDB" id="A0A2K5ARF1"/>
<evidence type="ECO:0000313" key="2">
    <source>
        <dbReference type="Proteomes" id="UP000236248"/>
    </source>
</evidence>
<dbReference type="KEGG" id="ncv:NCAV_0997"/>
<protein>
    <submittedName>
        <fullName evidence="1">Uncharacterized protein</fullName>
    </submittedName>
</protein>
<reference evidence="2" key="1">
    <citation type="submission" date="2018-01" db="EMBL/GenBank/DDBJ databases">
        <authorList>
            <person name="Kerou L M."/>
        </authorList>
    </citation>
    <scope>NUCLEOTIDE SEQUENCE [LARGE SCALE GENOMIC DNA]</scope>
    <source>
        <strain evidence="2">SCU2</strain>
    </source>
</reference>
<gene>
    <name evidence="1" type="ORF">NCAV_0997</name>
</gene>
<accession>A0A2K5ARF1</accession>
<dbReference type="EMBL" id="LT981265">
    <property type="protein sequence ID" value="SPC34174.1"/>
    <property type="molecule type" value="Genomic_DNA"/>
</dbReference>
<sequence length="104" mass="11857">MHVIDPSKIRHVTIVAGKIAAMSGYIDPLTHLNLDHPYHRVTTCIIAERFEIGARVKFSSNGLLFAFVDRSAYRHYGHIDTTQRMLDMHDAVKRLKEAKVSKKV</sequence>
<keyword evidence="2" id="KW-1185">Reference proteome</keyword>
<organism evidence="1 2">
    <name type="scientific">Candidatus Nitrosocaldus cavascurensis</name>
    <dbReference type="NCBI Taxonomy" id="2058097"/>
    <lineage>
        <taxon>Archaea</taxon>
        <taxon>Nitrososphaerota</taxon>
        <taxon>Nitrososphaeria</taxon>
        <taxon>Candidatus Nitrosocaldales</taxon>
        <taxon>Candidatus Nitrosocaldaceae</taxon>
        <taxon>Candidatus Nitrosocaldus</taxon>
    </lineage>
</organism>
<proteinExistence type="predicted"/>